<gene>
    <name evidence="1" type="ORF">KI387_028713</name>
</gene>
<proteinExistence type="predicted"/>
<evidence type="ECO:0000313" key="1">
    <source>
        <dbReference type="EMBL" id="KAH9297031.1"/>
    </source>
</evidence>
<protein>
    <submittedName>
        <fullName evidence="1">Uncharacterized protein</fullName>
    </submittedName>
</protein>
<reference evidence="1 2" key="1">
    <citation type="journal article" date="2021" name="Nat. Plants">
        <title>The Taxus genome provides insights into paclitaxel biosynthesis.</title>
        <authorList>
            <person name="Xiong X."/>
            <person name="Gou J."/>
            <person name="Liao Q."/>
            <person name="Li Y."/>
            <person name="Zhou Q."/>
            <person name="Bi G."/>
            <person name="Li C."/>
            <person name="Du R."/>
            <person name="Wang X."/>
            <person name="Sun T."/>
            <person name="Guo L."/>
            <person name="Liang H."/>
            <person name="Lu P."/>
            <person name="Wu Y."/>
            <person name="Zhang Z."/>
            <person name="Ro D.K."/>
            <person name="Shang Y."/>
            <person name="Huang S."/>
            <person name="Yan J."/>
        </authorList>
    </citation>
    <scope>NUCLEOTIDE SEQUENCE [LARGE SCALE GENOMIC DNA]</scope>
    <source>
        <strain evidence="1">Ta-2019</strain>
    </source>
</reference>
<dbReference type="AlphaFoldDB" id="A0AA38CD85"/>
<feature type="non-terminal residue" evidence="1">
    <location>
        <position position="54"/>
    </location>
</feature>
<organism evidence="1 2">
    <name type="scientific">Taxus chinensis</name>
    <name type="common">Chinese yew</name>
    <name type="synonym">Taxus wallichiana var. chinensis</name>
    <dbReference type="NCBI Taxonomy" id="29808"/>
    <lineage>
        <taxon>Eukaryota</taxon>
        <taxon>Viridiplantae</taxon>
        <taxon>Streptophyta</taxon>
        <taxon>Embryophyta</taxon>
        <taxon>Tracheophyta</taxon>
        <taxon>Spermatophyta</taxon>
        <taxon>Pinopsida</taxon>
        <taxon>Pinidae</taxon>
        <taxon>Conifers II</taxon>
        <taxon>Cupressales</taxon>
        <taxon>Taxaceae</taxon>
        <taxon>Taxus</taxon>
    </lineage>
</organism>
<name>A0AA38CD85_TAXCH</name>
<comment type="caution">
    <text evidence="1">The sequence shown here is derived from an EMBL/GenBank/DDBJ whole genome shotgun (WGS) entry which is preliminary data.</text>
</comment>
<evidence type="ECO:0000313" key="2">
    <source>
        <dbReference type="Proteomes" id="UP000824469"/>
    </source>
</evidence>
<keyword evidence="2" id="KW-1185">Reference proteome</keyword>
<accession>A0AA38CD85</accession>
<dbReference type="Proteomes" id="UP000824469">
    <property type="component" value="Unassembled WGS sequence"/>
</dbReference>
<dbReference type="EMBL" id="JAHRHJ020000010">
    <property type="protein sequence ID" value="KAH9297031.1"/>
    <property type="molecule type" value="Genomic_DNA"/>
</dbReference>
<sequence length="54" mass="5953">MIDLGEAGKDGIVEGIDAKDLSLRSLSFLNLSIRRGDWAKDGFLELYILPPHVP</sequence>